<evidence type="ECO:0000256" key="8">
    <source>
        <dbReference type="ARBA" id="ARBA00022989"/>
    </source>
</evidence>
<evidence type="ECO:0000256" key="3">
    <source>
        <dbReference type="ARBA" id="ARBA00010323"/>
    </source>
</evidence>
<evidence type="ECO:0000256" key="14">
    <source>
        <dbReference type="ARBA" id="ARBA00025707"/>
    </source>
</evidence>
<dbReference type="EC" id="2.3.1.n6" evidence="16"/>
<dbReference type="STRING" id="623744.A0A553RHS7"/>
<evidence type="ECO:0000256" key="4">
    <source>
        <dbReference type="ARBA" id="ARBA00022516"/>
    </source>
</evidence>
<dbReference type="InterPro" id="IPR049941">
    <property type="entry name" value="LPLAT_7/PORCN-like"/>
</dbReference>
<dbReference type="Pfam" id="PF03062">
    <property type="entry name" value="MBOAT"/>
    <property type="match status" value="1"/>
</dbReference>
<sequence>LLIQELHEECACYRSCSANNELKWLWDCAKRHLLKSEGRPVKGANEWGERWREEEWKTEQNAKRTFTSATHSRKPTQLLPPTLKMAAPFMEKLAEYLDSPEPAVRLILSVLLGYPFALVYRWLFFHQSTTVIHLFHTFSGLALAIFNFVLAAKVDGKDGHVCSDKLYLSDGLSLDYYDGGKDPTKLSGDQKKSALTSTPSLLEVFGFSYYYGGFLVGPQFTLRSYQKLVSKEMSDVPGMPPNSVLPALKRFCLGLVALAIFTIGGPRYPDSYYLTDEFEAQPFWYRCVYILLWVKINLYKYISCWLITEGVCILSGLGYNDKNENGEHQWDSCANVRVWLFETTPLFTGTINSFNIITNNWVAKHVFKRLRFLGNKLVSQMFTLLFLAIWHGLHSGYLICFSMEFLIVNVEKQTQSLVRDSPLLTAITQSPLYPLLYVVQQTIHWLFMGYSLVPFCLFTYDKWLKVCFSTSGVYYSVYFCGHIFFLAALLVLPYLRKVLVPRKRGTPVSSHFFPRAPVTFLLSVSRHTRNHVCLRPSALD</sequence>
<dbReference type="GO" id="GO:0030258">
    <property type="term" value="P:lipid modification"/>
    <property type="evidence" value="ECO:0007669"/>
    <property type="project" value="TreeGrafter"/>
</dbReference>
<keyword evidence="4" id="KW-0444">Lipid biosynthesis</keyword>
<organism evidence="19 20">
    <name type="scientific">Danionella cerebrum</name>
    <dbReference type="NCBI Taxonomy" id="2873325"/>
    <lineage>
        <taxon>Eukaryota</taxon>
        <taxon>Metazoa</taxon>
        <taxon>Chordata</taxon>
        <taxon>Craniata</taxon>
        <taxon>Vertebrata</taxon>
        <taxon>Euteleostomi</taxon>
        <taxon>Actinopterygii</taxon>
        <taxon>Neopterygii</taxon>
        <taxon>Teleostei</taxon>
        <taxon>Ostariophysi</taxon>
        <taxon>Cypriniformes</taxon>
        <taxon>Danionidae</taxon>
        <taxon>Danioninae</taxon>
        <taxon>Danionella</taxon>
    </lineage>
</organism>
<evidence type="ECO:0000313" key="20">
    <source>
        <dbReference type="Proteomes" id="UP000316079"/>
    </source>
</evidence>
<keyword evidence="6 18" id="KW-0812">Transmembrane</keyword>
<dbReference type="Proteomes" id="UP000316079">
    <property type="component" value="Unassembled WGS sequence"/>
</dbReference>
<dbReference type="InterPro" id="IPR004299">
    <property type="entry name" value="MBOAT_fam"/>
</dbReference>
<keyword evidence="10 18" id="KW-0472">Membrane</keyword>
<keyword evidence="12" id="KW-1208">Phospholipid metabolism</keyword>
<feature type="transmembrane region" description="Helical" evidence="18">
    <location>
        <begin position="377"/>
        <end position="399"/>
    </location>
</feature>
<dbReference type="AlphaFoldDB" id="A0A553RHS7"/>
<reference evidence="19 20" key="1">
    <citation type="journal article" date="2019" name="Sci. Data">
        <title>Hybrid genome assembly and annotation of Danionella translucida.</title>
        <authorList>
            <person name="Kadobianskyi M."/>
            <person name="Schulze L."/>
            <person name="Schuelke M."/>
            <person name="Judkewitz B."/>
        </authorList>
    </citation>
    <scope>NUCLEOTIDE SEQUENCE [LARGE SCALE GENOMIC DNA]</scope>
    <source>
        <strain evidence="19 20">Bolton</strain>
    </source>
</reference>
<feature type="transmembrane region" description="Helical" evidence="18">
    <location>
        <begin position="103"/>
        <end position="124"/>
    </location>
</feature>
<comment type="caution">
    <text evidence="19">The sequence shown here is derived from an EMBL/GenBank/DDBJ whole genome shotgun (WGS) entry which is preliminary data.</text>
</comment>
<dbReference type="GO" id="GO:0047184">
    <property type="term" value="F:1-acylglycerophosphocholine O-acyltransferase activity"/>
    <property type="evidence" value="ECO:0007669"/>
    <property type="project" value="UniProtKB-EC"/>
</dbReference>
<accession>A0A553RHS7</accession>
<evidence type="ECO:0000256" key="16">
    <source>
        <dbReference type="ARBA" id="ARBA00038923"/>
    </source>
</evidence>
<keyword evidence="7" id="KW-0256">Endoplasmic reticulum</keyword>
<evidence type="ECO:0000256" key="17">
    <source>
        <dbReference type="ARBA" id="ARBA00039721"/>
    </source>
</evidence>
<dbReference type="OrthoDB" id="5974730at2759"/>
<dbReference type="GO" id="GO:0005789">
    <property type="term" value="C:endoplasmic reticulum membrane"/>
    <property type="evidence" value="ECO:0007669"/>
    <property type="project" value="UniProtKB-SubCell"/>
</dbReference>
<evidence type="ECO:0000256" key="2">
    <source>
        <dbReference type="ARBA" id="ARBA00005074"/>
    </source>
</evidence>
<evidence type="ECO:0000256" key="1">
    <source>
        <dbReference type="ARBA" id="ARBA00004477"/>
    </source>
</evidence>
<comment type="similarity">
    <text evidence="3">Belongs to the membrane-bound acyltransferase family.</text>
</comment>
<feature type="transmembrane region" description="Helical" evidence="18">
    <location>
        <begin position="204"/>
        <end position="222"/>
    </location>
</feature>
<protein>
    <recommendedName>
        <fullName evidence="17">Lysophospholipid acyltransferase 5</fullName>
        <ecNumber evidence="15">2.3.1.23</ecNumber>
        <ecNumber evidence="16">2.3.1.n6</ecNumber>
    </recommendedName>
</protein>
<comment type="pathway">
    <text evidence="2">Lipid metabolism; phospholipid metabolism.</text>
</comment>
<keyword evidence="11" id="KW-0594">Phospholipid biosynthesis</keyword>
<keyword evidence="8 18" id="KW-1133">Transmembrane helix</keyword>
<evidence type="ECO:0000313" key="19">
    <source>
        <dbReference type="EMBL" id="TRZ01735.1"/>
    </source>
</evidence>
<comment type="subcellular location">
    <subcellularLocation>
        <location evidence="1">Endoplasmic reticulum membrane</location>
        <topology evidence="1">Multi-pass membrane protein</topology>
    </subcellularLocation>
</comment>
<evidence type="ECO:0000256" key="13">
    <source>
        <dbReference type="ARBA" id="ARBA00023315"/>
    </source>
</evidence>
<comment type="pathway">
    <text evidence="14">Phospholipid metabolism.</text>
</comment>
<feature type="transmembrane region" description="Helical" evidence="18">
    <location>
        <begin position="442"/>
        <end position="460"/>
    </location>
</feature>
<dbReference type="PANTHER" id="PTHR13906:SF14">
    <property type="entry name" value="LYSOPHOSPHOLIPID ACYLTRANSFERASE 5"/>
    <property type="match status" value="1"/>
</dbReference>
<evidence type="ECO:0000256" key="12">
    <source>
        <dbReference type="ARBA" id="ARBA00023264"/>
    </source>
</evidence>
<feature type="transmembrane region" description="Helical" evidence="18">
    <location>
        <begin position="472"/>
        <end position="495"/>
    </location>
</feature>
<keyword evidence="20" id="KW-1185">Reference proteome</keyword>
<dbReference type="GO" id="GO:0006656">
    <property type="term" value="P:phosphatidylcholine biosynthetic process"/>
    <property type="evidence" value="ECO:0007669"/>
    <property type="project" value="TreeGrafter"/>
</dbReference>
<gene>
    <name evidence="19" type="ORF">DNTS_032285</name>
</gene>
<feature type="non-terminal residue" evidence="19">
    <location>
        <position position="1"/>
    </location>
</feature>
<feature type="transmembrane region" description="Helical" evidence="18">
    <location>
        <begin position="131"/>
        <end position="150"/>
    </location>
</feature>
<evidence type="ECO:0000256" key="5">
    <source>
        <dbReference type="ARBA" id="ARBA00022679"/>
    </source>
</evidence>
<keyword evidence="5" id="KW-0808">Transferase</keyword>
<evidence type="ECO:0000256" key="11">
    <source>
        <dbReference type="ARBA" id="ARBA00023209"/>
    </source>
</evidence>
<dbReference type="EC" id="2.3.1.23" evidence="15"/>
<evidence type="ECO:0000256" key="7">
    <source>
        <dbReference type="ARBA" id="ARBA00022824"/>
    </source>
</evidence>
<proteinExistence type="inferred from homology"/>
<evidence type="ECO:0000256" key="10">
    <source>
        <dbReference type="ARBA" id="ARBA00023136"/>
    </source>
</evidence>
<keyword evidence="13" id="KW-0012">Acyltransferase</keyword>
<dbReference type="GO" id="GO:0071617">
    <property type="term" value="F:lysophospholipid acyltransferase activity"/>
    <property type="evidence" value="ECO:0007669"/>
    <property type="project" value="TreeGrafter"/>
</dbReference>
<dbReference type="EMBL" id="SRMA01024047">
    <property type="protein sequence ID" value="TRZ01735.1"/>
    <property type="molecule type" value="Genomic_DNA"/>
</dbReference>
<keyword evidence="9" id="KW-0443">Lipid metabolism</keyword>
<evidence type="ECO:0000256" key="6">
    <source>
        <dbReference type="ARBA" id="ARBA00022692"/>
    </source>
</evidence>
<name>A0A553RHS7_9TELE</name>
<dbReference type="PANTHER" id="PTHR13906">
    <property type="entry name" value="PORCUPINE"/>
    <property type="match status" value="1"/>
</dbReference>
<evidence type="ECO:0000256" key="9">
    <source>
        <dbReference type="ARBA" id="ARBA00023098"/>
    </source>
</evidence>
<evidence type="ECO:0000256" key="18">
    <source>
        <dbReference type="SAM" id="Phobius"/>
    </source>
</evidence>
<evidence type="ECO:0000256" key="15">
    <source>
        <dbReference type="ARBA" id="ARBA00026120"/>
    </source>
</evidence>